<organism evidence="1 2">
    <name type="scientific">Trichonephila inaurata madagascariensis</name>
    <dbReference type="NCBI Taxonomy" id="2747483"/>
    <lineage>
        <taxon>Eukaryota</taxon>
        <taxon>Metazoa</taxon>
        <taxon>Ecdysozoa</taxon>
        <taxon>Arthropoda</taxon>
        <taxon>Chelicerata</taxon>
        <taxon>Arachnida</taxon>
        <taxon>Araneae</taxon>
        <taxon>Araneomorphae</taxon>
        <taxon>Entelegynae</taxon>
        <taxon>Araneoidea</taxon>
        <taxon>Nephilidae</taxon>
        <taxon>Trichonephila</taxon>
        <taxon>Trichonephila inaurata</taxon>
    </lineage>
</organism>
<accession>A0A8X6XI46</accession>
<keyword evidence="2" id="KW-1185">Reference proteome</keyword>
<gene>
    <name evidence="1" type="ORF">TNIN_44381</name>
</gene>
<sequence>MQKIRDNSDVNKLCSSFTRIENAMLKKSIAVDIPPLLFILFSATTNCLRTSSRQNVRAAVTGHWPLSNVYGQAKDDR</sequence>
<proteinExistence type="predicted"/>
<reference evidence="1" key="1">
    <citation type="submission" date="2020-08" db="EMBL/GenBank/DDBJ databases">
        <title>Multicomponent nature underlies the extraordinary mechanical properties of spider dragline silk.</title>
        <authorList>
            <person name="Kono N."/>
            <person name="Nakamura H."/>
            <person name="Mori M."/>
            <person name="Yoshida Y."/>
            <person name="Ohtoshi R."/>
            <person name="Malay A.D."/>
            <person name="Moran D.A.P."/>
            <person name="Tomita M."/>
            <person name="Numata K."/>
            <person name="Arakawa K."/>
        </authorList>
    </citation>
    <scope>NUCLEOTIDE SEQUENCE</scope>
</reference>
<name>A0A8X6XI46_9ARAC</name>
<protein>
    <submittedName>
        <fullName evidence="1">Uncharacterized protein</fullName>
    </submittedName>
</protein>
<evidence type="ECO:0000313" key="2">
    <source>
        <dbReference type="Proteomes" id="UP000886998"/>
    </source>
</evidence>
<evidence type="ECO:0000313" key="1">
    <source>
        <dbReference type="EMBL" id="GFY52874.1"/>
    </source>
</evidence>
<dbReference type="AlphaFoldDB" id="A0A8X6XI46"/>
<dbReference type="Proteomes" id="UP000886998">
    <property type="component" value="Unassembled WGS sequence"/>
</dbReference>
<comment type="caution">
    <text evidence="1">The sequence shown here is derived from an EMBL/GenBank/DDBJ whole genome shotgun (WGS) entry which is preliminary data.</text>
</comment>
<dbReference type="EMBL" id="BMAV01008945">
    <property type="protein sequence ID" value="GFY52874.1"/>
    <property type="molecule type" value="Genomic_DNA"/>
</dbReference>